<dbReference type="AlphaFoldDB" id="A0A364N7W1"/>
<dbReference type="EMBL" id="QGDH01000037">
    <property type="protein sequence ID" value="RAR13336.1"/>
    <property type="molecule type" value="Genomic_DNA"/>
</dbReference>
<sequence>MSDRQGTTARTYQGPSSTITAGFRIRRKPNPLLEDPDIEEDIIYWITPGGSITNDQLDVCAKNFSSHYGFRSGRSGRLHGSSDSDRRIRVSRERLRCHCLPSAANNILVTVITKDLEQIGHCIVNQWNHRDGRVWWISQLLVIEGRRNQKRATRMLQALALHYDIGKLPDRKDLVGIASSNPYSICTALRVFGRGIEVLPSKPDWKSRNGYPHAPLRNSRCGPVLRDAPIDYIRDATLVPDSLVANTNFFIDHKAPDKALERVVHAMNQLVPEPWEWPFGVLEEGCEYVCLLEYRYDPEYRLQQLSRGRTGILNESSLDGGMGSPASSSPACQSTPGSARPSSSIPYGEIDQGLIDMPESCLPDPSFRKSMPASIIGNKRKRILEAKELYHRHGLMLPMIMDAKTIPDSLRNAYRDLEYPLPHSMTSWLGFKRYAYQLFDDDVSVLHRTLILQAIHFQDLLEQHEKWKKIEKKDEAKAEKARKKETQRLSGVGERTHSKRGTRPSGPAAGTSEQQPATPKQTPPPVMVDQVCPQSPTERSPCEDLNRVFDDASSPATPSPARLDLQYSPPVSPTADSMTQRSKTRSPDLFFSDDESDDDIWFSSSGRKYPINSGKVLDRTSGKRGRQPARAGAGALNNKGLQAKIKVSGSWVNVENVIAVAEIVGASRVES</sequence>
<feature type="compositionally biased region" description="Basic and acidic residues" evidence="1">
    <location>
        <begin position="540"/>
        <end position="550"/>
    </location>
</feature>
<evidence type="ECO:0000313" key="3">
    <source>
        <dbReference type="Proteomes" id="UP000249619"/>
    </source>
</evidence>
<dbReference type="STRING" id="183478.A0A364N7W1"/>
<name>A0A364N7W1_STELY</name>
<comment type="caution">
    <text evidence="2">The sequence shown here is derived from an EMBL/GenBank/DDBJ whole genome shotgun (WGS) entry which is preliminary data.</text>
</comment>
<gene>
    <name evidence="2" type="ORF">DDE83_003335</name>
</gene>
<feature type="compositionally biased region" description="Polar residues" evidence="1">
    <location>
        <begin position="332"/>
        <end position="345"/>
    </location>
</feature>
<reference evidence="3" key="1">
    <citation type="submission" date="2018-05" db="EMBL/GenBank/DDBJ databases">
        <title>Draft genome sequence of Stemphylium lycopersici strain CIDEFI 213.</title>
        <authorList>
            <person name="Medina R."/>
            <person name="Franco M.E.E."/>
            <person name="Lucentini C.G."/>
            <person name="Saparrat M.C.N."/>
            <person name="Balatti P.A."/>
        </authorList>
    </citation>
    <scope>NUCLEOTIDE SEQUENCE [LARGE SCALE GENOMIC DNA]</scope>
    <source>
        <strain evidence="3">CIDEFI 213</strain>
    </source>
</reference>
<feature type="compositionally biased region" description="Basic and acidic residues" evidence="1">
    <location>
        <begin position="472"/>
        <end position="487"/>
    </location>
</feature>
<protein>
    <recommendedName>
        <fullName evidence="4">N-acetyltransferase domain-containing protein</fullName>
    </recommendedName>
</protein>
<feature type="region of interest" description="Disordered" evidence="1">
    <location>
        <begin position="472"/>
        <end position="635"/>
    </location>
</feature>
<dbReference type="Proteomes" id="UP000249619">
    <property type="component" value="Unassembled WGS sequence"/>
</dbReference>
<evidence type="ECO:0008006" key="4">
    <source>
        <dbReference type="Google" id="ProtNLM"/>
    </source>
</evidence>
<feature type="region of interest" description="Disordered" evidence="1">
    <location>
        <begin position="313"/>
        <end position="345"/>
    </location>
</feature>
<evidence type="ECO:0000256" key="1">
    <source>
        <dbReference type="SAM" id="MobiDB-lite"/>
    </source>
</evidence>
<proteinExistence type="predicted"/>
<accession>A0A364N7W1</accession>
<evidence type="ECO:0000313" key="2">
    <source>
        <dbReference type="EMBL" id="RAR13336.1"/>
    </source>
</evidence>
<keyword evidence="3" id="KW-1185">Reference proteome</keyword>
<organism evidence="2 3">
    <name type="scientific">Stemphylium lycopersici</name>
    <name type="common">Tomato gray leaf spot disease fungus</name>
    <name type="synonym">Thyrospora lycopersici</name>
    <dbReference type="NCBI Taxonomy" id="183478"/>
    <lineage>
        <taxon>Eukaryota</taxon>
        <taxon>Fungi</taxon>
        <taxon>Dikarya</taxon>
        <taxon>Ascomycota</taxon>
        <taxon>Pezizomycotina</taxon>
        <taxon>Dothideomycetes</taxon>
        <taxon>Pleosporomycetidae</taxon>
        <taxon>Pleosporales</taxon>
        <taxon>Pleosporineae</taxon>
        <taxon>Pleosporaceae</taxon>
        <taxon>Stemphylium</taxon>
    </lineage>
</organism>
<feature type="compositionally biased region" description="Acidic residues" evidence="1">
    <location>
        <begin position="591"/>
        <end position="600"/>
    </location>
</feature>